<evidence type="ECO:0000313" key="1">
    <source>
        <dbReference type="EMBL" id="RMX38775.1"/>
    </source>
</evidence>
<proteinExistence type="predicted"/>
<accession>A0A3M6TBK9</accession>
<feature type="non-terminal residue" evidence="1">
    <location>
        <position position="119"/>
    </location>
</feature>
<comment type="caution">
    <text evidence="1">The sequence shown here is derived from an EMBL/GenBank/DDBJ whole genome shotgun (WGS) entry which is preliminary data.</text>
</comment>
<reference evidence="1 2" key="1">
    <citation type="journal article" date="2018" name="Sci. Rep.">
        <title>Comparative analysis of the Pocillopora damicornis genome highlights role of immune system in coral evolution.</title>
        <authorList>
            <person name="Cunning R."/>
            <person name="Bay R.A."/>
            <person name="Gillette P."/>
            <person name="Baker A.C."/>
            <person name="Traylor-Knowles N."/>
        </authorList>
    </citation>
    <scope>NUCLEOTIDE SEQUENCE [LARGE SCALE GENOMIC DNA]</scope>
    <source>
        <strain evidence="1">RSMAS</strain>
        <tissue evidence="1">Whole animal</tissue>
    </source>
</reference>
<dbReference type="EMBL" id="RCHS01003948">
    <property type="protein sequence ID" value="RMX38775.1"/>
    <property type="molecule type" value="Genomic_DNA"/>
</dbReference>
<evidence type="ECO:0000313" key="2">
    <source>
        <dbReference type="Proteomes" id="UP000275408"/>
    </source>
</evidence>
<dbReference type="Proteomes" id="UP000275408">
    <property type="component" value="Unassembled WGS sequence"/>
</dbReference>
<name>A0A3M6TBK9_POCDA</name>
<keyword evidence="2" id="KW-1185">Reference proteome</keyword>
<organism evidence="1 2">
    <name type="scientific">Pocillopora damicornis</name>
    <name type="common">Cauliflower coral</name>
    <name type="synonym">Millepora damicornis</name>
    <dbReference type="NCBI Taxonomy" id="46731"/>
    <lineage>
        <taxon>Eukaryota</taxon>
        <taxon>Metazoa</taxon>
        <taxon>Cnidaria</taxon>
        <taxon>Anthozoa</taxon>
        <taxon>Hexacorallia</taxon>
        <taxon>Scleractinia</taxon>
        <taxon>Astrocoeniina</taxon>
        <taxon>Pocilloporidae</taxon>
        <taxon>Pocillopora</taxon>
    </lineage>
</organism>
<sequence>MARGDVKSALEIFGQAKEEGPFVSQGSALRLLNTMAKTGQTEKFDSAVEIPTEAREMIRGLVFACVHAGKTDLALKLMLVQALLNAIEFLKENNVSPKEMYFHLIRAHEGVETLGKNGG</sequence>
<dbReference type="OrthoDB" id="185373at2759"/>
<gene>
    <name evidence="1" type="ORF">pdam_00024229</name>
</gene>
<protein>
    <submittedName>
        <fullName evidence="1">Uncharacterized protein</fullName>
    </submittedName>
</protein>
<dbReference type="AlphaFoldDB" id="A0A3M6TBK9"/>